<dbReference type="InterPro" id="IPR004843">
    <property type="entry name" value="Calcineurin-like_PHP"/>
</dbReference>
<dbReference type="AlphaFoldDB" id="A0A0D2AZJ0"/>
<dbReference type="GO" id="GO:0016787">
    <property type="term" value="F:hydrolase activity"/>
    <property type="evidence" value="ECO:0007669"/>
    <property type="project" value="InterPro"/>
</dbReference>
<protein>
    <recommendedName>
        <fullName evidence="2">Calcineurin-like phosphoesterase domain-containing protein</fullName>
    </recommendedName>
</protein>
<dbReference type="SUPFAM" id="SSF56300">
    <property type="entry name" value="Metallo-dependent phosphatases"/>
    <property type="match status" value="1"/>
</dbReference>
<dbReference type="GeneID" id="27355727"/>
<sequence>MRTYHSPRMATRRTRIVCVSDTHNQTPRLPSGDILVHAGDLTNQGSRSELEKTVSWLAKTDFKIKIVVSGNHDITADVDFYREYGAYFHSQKREDPEQCIALLSSHSIVYLNHEARQIWLTHDDGAVTPLKIFGSPYSPSRGCWAFGYSAEEASCLWDQIPLDSDIVVTHTPAKYHRDECSTRGTAGCEILRQTLWRVRPRLFVCGHIHEAYGVEVVAWDLSSPNVKFREQDVRYWEDSHAETTKQYAVDLSSRAKSLMLKNDGSVGRLVGSRQLNRLRGAEGDGPADDISLDEDTENESMLLSLPTSDPQPFPEFDKAQRPPSPMADLGSIKGLSNRGQGGPGSSSRSDQEAILGREGRRETCIVNAAYMATNWPHKAGKKFHKPIVIVIDLPVEYPTSTTQSG</sequence>
<dbReference type="OrthoDB" id="630188at2759"/>
<dbReference type="InterPro" id="IPR029052">
    <property type="entry name" value="Metallo-depent_PP-like"/>
</dbReference>
<dbReference type="Pfam" id="PF00149">
    <property type="entry name" value="Metallophos"/>
    <property type="match status" value="1"/>
</dbReference>
<keyword evidence="4" id="KW-1185">Reference proteome</keyword>
<gene>
    <name evidence="3" type="ORF">PV06_03653</name>
</gene>
<dbReference type="PANTHER" id="PTHR12905">
    <property type="entry name" value="METALLOPHOSPHOESTERASE"/>
    <property type="match status" value="1"/>
</dbReference>
<evidence type="ECO:0000259" key="2">
    <source>
        <dbReference type="Pfam" id="PF00149"/>
    </source>
</evidence>
<dbReference type="RefSeq" id="XP_016265467.1">
    <property type="nucleotide sequence ID" value="XM_016404462.1"/>
</dbReference>
<dbReference type="Gene3D" id="3.60.21.10">
    <property type="match status" value="1"/>
</dbReference>
<dbReference type="VEuPathDB" id="FungiDB:PV06_03653"/>
<accession>A0A0D2AZJ0</accession>
<evidence type="ECO:0000256" key="1">
    <source>
        <dbReference type="SAM" id="MobiDB-lite"/>
    </source>
</evidence>
<dbReference type="EMBL" id="KN847334">
    <property type="protein sequence ID" value="KIW45251.1"/>
    <property type="molecule type" value="Genomic_DNA"/>
</dbReference>
<evidence type="ECO:0000313" key="4">
    <source>
        <dbReference type="Proteomes" id="UP000053342"/>
    </source>
</evidence>
<dbReference type="Proteomes" id="UP000053342">
    <property type="component" value="Unassembled WGS sequence"/>
</dbReference>
<dbReference type="CDD" id="cd07379">
    <property type="entry name" value="MPP_239FB"/>
    <property type="match status" value="1"/>
</dbReference>
<name>A0A0D2AZJ0_9EURO</name>
<dbReference type="InterPro" id="IPR051693">
    <property type="entry name" value="UPF0046_metallophosphoest"/>
</dbReference>
<dbReference type="PANTHER" id="PTHR12905:SF16">
    <property type="entry name" value="SER_THR PROTEIN PHOSPHATASE FAMILY PROTEIN (AFU_ORTHOLOGUE AFUA_1G06000)"/>
    <property type="match status" value="1"/>
</dbReference>
<proteinExistence type="predicted"/>
<reference evidence="3 4" key="1">
    <citation type="submission" date="2015-01" db="EMBL/GenBank/DDBJ databases">
        <title>The Genome Sequence of Exophiala oligosperma CBS72588.</title>
        <authorList>
            <consortium name="The Broad Institute Genomics Platform"/>
            <person name="Cuomo C."/>
            <person name="de Hoog S."/>
            <person name="Gorbushina A."/>
            <person name="Stielow B."/>
            <person name="Teixiera M."/>
            <person name="Abouelleil A."/>
            <person name="Chapman S.B."/>
            <person name="Priest M."/>
            <person name="Young S.K."/>
            <person name="Wortman J."/>
            <person name="Nusbaum C."/>
            <person name="Birren B."/>
        </authorList>
    </citation>
    <scope>NUCLEOTIDE SEQUENCE [LARGE SCALE GENOMIC DNA]</scope>
    <source>
        <strain evidence="3 4">CBS 72588</strain>
    </source>
</reference>
<feature type="domain" description="Calcineurin-like phosphoesterase" evidence="2">
    <location>
        <begin position="15"/>
        <end position="210"/>
    </location>
</feature>
<dbReference type="HOGENOM" id="CLU_041441_0_0_1"/>
<organism evidence="3 4">
    <name type="scientific">Exophiala oligosperma</name>
    <dbReference type="NCBI Taxonomy" id="215243"/>
    <lineage>
        <taxon>Eukaryota</taxon>
        <taxon>Fungi</taxon>
        <taxon>Dikarya</taxon>
        <taxon>Ascomycota</taxon>
        <taxon>Pezizomycotina</taxon>
        <taxon>Eurotiomycetes</taxon>
        <taxon>Chaetothyriomycetidae</taxon>
        <taxon>Chaetothyriales</taxon>
        <taxon>Herpotrichiellaceae</taxon>
        <taxon>Exophiala</taxon>
    </lineage>
</organism>
<feature type="region of interest" description="Disordered" evidence="1">
    <location>
        <begin position="302"/>
        <end position="355"/>
    </location>
</feature>
<evidence type="ECO:0000313" key="3">
    <source>
        <dbReference type="EMBL" id="KIW45251.1"/>
    </source>
</evidence>